<dbReference type="Gene3D" id="1.10.287.80">
    <property type="entry name" value="ATP synthase, gamma subunit, helix hairpin domain"/>
    <property type="match status" value="2"/>
</dbReference>
<dbReference type="GO" id="GO:0046933">
    <property type="term" value="F:proton-transporting ATP synthase activity, rotational mechanism"/>
    <property type="evidence" value="ECO:0007669"/>
    <property type="project" value="UniProtKB-UniRule"/>
</dbReference>
<comment type="subunit">
    <text evidence="4 12">F-type ATPases have 2 components, CF(1) - the catalytic core - and CF(0) - the membrane proton channel. CF(1) has five subunits: alpha(3), beta(3), gamma(1), delta(1), epsilon(1). CF(0) has three main subunits: a, b and c.</text>
</comment>
<keyword evidence="7 12" id="KW-0375">Hydrogen ion transport</keyword>
<keyword evidence="8 12" id="KW-0406">Ion transport</keyword>
<comment type="function">
    <text evidence="1 12">Produces ATP from ADP in the presence of a proton gradient across the membrane. The gamma chain is believed to be important in regulating ATPase activity and the flow of protons through the CF(0) complex.</text>
</comment>
<dbReference type="NCBIfam" id="TIGR01146">
    <property type="entry name" value="ATPsyn_F1gamma"/>
    <property type="match status" value="1"/>
</dbReference>
<evidence type="ECO:0000313" key="14">
    <source>
        <dbReference type="EMBL" id="NAW13484.1"/>
    </source>
</evidence>
<evidence type="ECO:0000256" key="4">
    <source>
        <dbReference type="ARBA" id="ARBA00011648"/>
    </source>
</evidence>
<dbReference type="RefSeq" id="WP_132043358.1">
    <property type="nucleotide sequence ID" value="NZ_JARWMY010000013.1"/>
</dbReference>
<sequence length="293" mass="32087">MAAAKEIRTQIGSIKNTQKITSAMEMVAASKMRKAQDLMKSSQPYARQIRNVVAHVADANPEYRHPWMVEREVERVGYIVVSTDRGLCGGLNINLFKAVTKDAKAWHDQGAELDFCALGSKAGSFFRSYGGNLVAAKSGLGEAPEVEDLIGSVKVMLDAYDEGRLDRLCVVYNEFVNTMTQKPVVRQLLPLSPDMGSDSNDEEDKRPGSWDYLYEPDAKALLDSLLVRFVESQVYQAVVENGACEQAARMIAMKSATDNAGNLIDDLELVYNKARQAAITQEISEIVGGAAAV</sequence>
<keyword evidence="5 12" id="KW-0813">Transport</keyword>
<dbReference type="PANTHER" id="PTHR11693">
    <property type="entry name" value="ATP SYNTHASE GAMMA CHAIN"/>
    <property type="match status" value="1"/>
</dbReference>
<dbReference type="AlphaFoldDB" id="A0A7X5AN38"/>
<evidence type="ECO:0000313" key="15">
    <source>
        <dbReference type="Proteomes" id="UP000448235"/>
    </source>
</evidence>
<evidence type="ECO:0000256" key="3">
    <source>
        <dbReference type="ARBA" id="ARBA00007681"/>
    </source>
</evidence>
<evidence type="ECO:0000256" key="11">
    <source>
        <dbReference type="ARBA" id="ARBA00023310"/>
    </source>
</evidence>
<dbReference type="HAMAP" id="MF_00815">
    <property type="entry name" value="ATP_synth_gamma_bact"/>
    <property type="match status" value="1"/>
</dbReference>
<evidence type="ECO:0000256" key="13">
    <source>
        <dbReference type="SAM" id="MobiDB-lite"/>
    </source>
</evidence>
<evidence type="ECO:0000256" key="8">
    <source>
        <dbReference type="ARBA" id="ARBA00023065"/>
    </source>
</evidence>
<organism evidence="14 15">
    <name type="scientific">Halomonas icarae</name>
    <dbReference type="NCBI Taxonomy" id="2691040"/>
    <lineage>
        <taxon>Bacteria</taxon>
        <taxon>Pseudomonadati</taxon>
        <taxon>Pseudomonadota</taxon>
        <taxon>Gammaproteobacteria</taxon>
        <taxon>Oceanospirillales</taxon>
        <taxon>Halomonadaceae</taxon>
        <taxon>Halomonas</taxon>
    </lineage>
</organism>
<evidence type="ECO:0000256" key="6">
    <source>
        <dbReference type="ARBA" id="ARBA00022475"/>
    </source>
</evidence>
<dbReference type="GO" id="GO:0045259">
    <property type="term" value="C:proton-transporting ATP synthase complex"/>
    <property type="evidence" value="ECO:0007669"/>
    <property type="project" value="UniProtKB-KW"/>
</dbReference>
<feature type="region of interest" description="Disordered" evidence="13">
    <location>
        <begin position="190"/>
        <end position="209"/>
    </location>
</feature>
<dbReference type="InterPro" id="IPR035968">
    <property type="entry name" value="ATP_synth_F1_ATPase_gsu"/>
</dbReference>
<dbReference type="Gene3D" id="3.40.1380.10">
    <property type="match status" value="1"/>
</dbReference>
<dbReference type="InterPro" id="IPR000131">
    <property type="entry name" value="ATP_synth_F1_gsu"/>
</dbReference>
<keyword evidence="11 12" id="KW-0066">ATP synthesis</keyword>
<dbReference type="NCBIfam" id="NF004144">
    <property type="entry name" value="PRK05621.1-1"/>
    <property type="match status" value="1"/>
</dbReference>
<reference evidence="14 15" key="1">
    <citation type="submission" date="2019-12" db="EMBL/GenBank/DDBJ databases">
        <title>Draft genome sequencing of Halomonas icarensis D1-1.</title>
        <authorList>
            <person name="Pandiyan K."/>
            <person name="Kushwaha P."/>
            <person name="Gowdham M."/>
            <person name="Chakdar H."/>
            <person name="Singh A."/>
            <person name="Kumar M."/>
            <person name="Saxena A.K."/>
        </authorList>
    </citation>
    <scope>NUCLEOTIDE SEQUENCE [LARGE SCALE GENOMIC DNA]</scope>
    <source>
        <strain evidence="14 15">D1-1</strain>
    </source>
</reference>
<evidence type="ECO:0000256" key="1">
    <source>
        <dbReference type="ARBA" id="ARBA00003456"/>
    </source>
</evidence>
<dbReference type="InterPro" id="IPR023632">
    <property type="entry name" value="ATP_synth_F1_gsu_CS"/>
</dbReference>
<gene>
    <name evidence="12 14" type="primary">atpG</name>
    <name evidence="14" type="ORF">GRB80_11560</name>
</gene>
<dbReference type="GO" id="GO:0042777">
    <property type="term" value="P:proton motive force-driven plasma membrane ATP synthesis"/>
    <property type="evidence" value="ECO:0007669"/>
    <property type="project" value="UniProtKB-UniRule"/>
</dbReference>
<keyword evidence="6 12" id="KW-1003">Cell membrane</keyword>
<dbReference type="PRINTS" id="PR00126">
    <property type="entry name" value="ATPASEGAMMA"/>
</dbReference>
<dbReference type="CDD" id="cd12151">
    <property type="entry name" value="F1-ATPase_gamma"/>
    <property type="match status" value="1"/>
</dbReference>
<dbReference type="GO" id="GO:0005524">
    <property type="term" value="F:ATP binding"/>
    <property type="evidence" value="ECO:0007669"/>
    <property type="project" value="UniProtKB-UniRule"/>
</dbReference>
<dbReference type="GO" id="GO:0005886">
    <property type="term" value="C:plasma membrane"/>
    <property type="evidence" value="ECO:0007669"/>
    <property type="project" value="UniProtKB-SubCell"/>
</dbReference>
<keyword evidence="15" id="KW-1185">Reference proteome</keyword>
<dbReference type="Proteomes" id="UP000448235">
    <property type="component" value="Unassembled WGS sequence"/>
</dbReference>
<keyword evidence="10 12" id="KW-0139">CF(1)</keyword>
<evidence type="ECO:0000256" key="2">
    <source>
        <dbReference type="ARBA" id="ARBA00004170"/>
    </source>
</evidence>
<evidence type="ECO:0000256" key="5">
    <source>
        <dbReference type="ARBA" id="ARBA00022448"/>
    </source>
</evidence>
<evidence type="ECO:0000256" key="10">
    <source>
        <dbReference type="ARBA" id="ARBA00023196"/>
    </source>
</evidence>
<protein>
    <recommendedName>
        <fullName evidence="12">ATP synthase gamma chain</fullName>
    </recommendedName>
    <alternativeName>
        <fullName evidence="12">ATP synthase F1 sector gamma subunit</fullName>
    </alternativeName>
    <alternativeName>
        <fullName evidence="12">F-ATPase gamma subunit</fullName>
    </alternativeName>
</protein>
<accession>A0A7X5AN38</accession>
<proteinExistence type="inferred from homology"/>
<evidence type="ECO:0000256" key="7">
    <source>
        <dbReference type="ARBA" id="ARBA00022781"/>
    </source>
</evidence>
<dbReference type="FunFam" id="1.10.287.80:FF:000005">
    <property type="entry name" value="ATP synthase gamma chain"/>
    <property type="match status" value="1"/>
</dbReference>
<dbReference type="EMBL" id="WUTS01000001">
    <property type="protein sequence ID" value="NAW13484.1"/>
    <property type="molecule type" value="Genomic_DNA"/>
</dbReference>
<dbReference type="SUPFAM" id="SSF52943">
    <property type="entry name" value="ATP synthase (F1-ATPase), gamma subunit"/>
    <property type="match status" value="1"/>
</dbReference>
<name>A0A7X5AN38_9GAMM</name>
<comment type="caution">
    <text evidence="14">The sequence shown here is derived from an EMBL/GenBank/DDBJ whole genome shotgun (WGS) entry which is preliminary data.</text>
</comment>
<evidence type="ECO:0000256" key="9">
    <source>
        <dbReference type="ARBA" id="ARBA00023136"/>
    </source>
</evidence>
<comment type="subcellular location">
    <subcellularLocation>
        <location evidence="12">Cell membrane</location>
        <topology evidence="12">Peripheral membrane protein</topology>
    </subcellularLocation>
    <subcellularLocation>
        <location evidence="2">Membrane</location>
        <topology evidence="2">Peripheral membrane protein</topology>
    </subcellularLocation>
</comment>
<keyword evidence="9 12" id="KW-0472">Membrane</keyword>
<dbReference type="Pfam" id="PF00231">
    <property type="entry name" value="ATP-synt"/>
    <property type="match status" value="1"/>
</dbReference>
<evidence type="ECO:0000256" key="12">
    <source>
        <dbReference type="HAMAP-Rule" id="MF_00815"/>
    </source>
</evidence>
<dbReference type="PANTHER" id="PTHR11693:SF22">
    <property type="entry name" value="ATP SYNTHASE SUBUNIT GAMMA, MITOCHONDRIAL"/>
    <property type="match status" value="1"/>
</dbReference>
<comment type="similarity">
    <text evidence="3 12">Belongs to the ATPase gamma chain family.</text>
</comment>
<dbReference type="PROSITE" id="PS00153">
    <property type="entry name" value="ATPASE_GAMMA"/>
    <property type="match status" value="1"/>
</dbReference>